<dbReference type="PANTHER" id="PTHR31672">
    <property type="entry name" value="BNACNNG10540D PROTEIN"/>
    <property type="match status" value="1"/>
</dbReference>
<evidence type="ECO:0000313" key="3">
    <source>
        <dbReference type="Proteomes" id="UP001141552"/>
    </source>
</evidence>
<dbReference type="NCBIfam" id="TIGR01640">
    <property type="entry name" value="F_box_assoc_1"/>
    <property type="match status" value="1"/>
</dbReference>
<proteinExistence type="predicted"/>
<dbReference type="InterPro" id="IPR006527">
    <property type="entry name" value="F-box-assoc_dom_typ1"/>
</dbReference>
<keyword evidence="3" id="KW-1185">Reference proteome</keyword>
<organism evidence="2 3">
    <name type="scientific">Turnera subulata</name>
    <dbReference type="NCBI Taxonomy" id="218843"/>
    <lineage>
        <taxon>Eukaryota</taxon>
        <taxon>Viridiplantae</taxon>
        <taxon>Streptophyta</taxon>
        <taxon>Embryophyta</taxon>
        <taxon>Tracheophyta</taxon>
        <taxon>Spermatophyta</taxon>
        <taxon>Magnoliopsida</taxon>
        <taxon>eudicotyledons</taxon>
        <taxon>Gunneridae</taxon>
        <taxon>Pentapetalae</taxon>
        <taxon>rosids</taxon>
        <taxon>fabids</taxon>
        <taxon>Malpighiales</taxon>
        <taxon>Passifloraceae</taxon>
        <taxon>Turnera</taxon>
    </lineage>
</organism>
<dbReference type="InterPro" id="IPR017451">
    <property type="entry name" value="F-box-assoc_interact_dom"/>
</dbReference>
<protein>
    <recommendedName>
        <fullName evidence="1">F-box associated beta-propeller type 1 domain-containing protein</fullName>
    </recommendedName>
</protein>
<dbReference type="PANTHER" id="PTHR31672:SF13">
    <property type="entry name" value="F-BOX PROTEIN CPR30-LIKE"/>
    <property type="match status" value="1"/>
</dbReference>
<reference evidence="2" key="2">
    <citation type="journal article" date="2023" name="Plants (Basel)">
        <title>Annotation of the Turnera subulata (Passifloraceae) Draft Genome Reveals the S-Locus Evolved after the Divergence of Turneroideae from Passifloroideae in a Stepwise Manner.</title>
        <authorList>
            <person name="Henning P.M."/>
            <person name="Roalson E.H."/>
            <person name="Mir W."/>
            <person name="McCubbin A.G."/>
            <person name="Shore J.S."/>
        </authorList>
    </citation>
    <scope>NUCLEOTIDE SEQUENCE</scope>
    <source>
        <strain evidence="2">F60SS</strain>
    </source>
</reference>
<dbReference type="Proteomes" id="UP001141552">
    <property type="component" value="Unassembled WGS sequence"/>
</dbReference>
<comment type="caution">
    <text evidence="2">The sequence shown here is derived from an EMBL/GenBank/DDBJ whole genome shotgun (WGS) entry which is preliminary data.</text>
</comment>
<dbReference type="SUPFAM" id="SSF50965">
    <property type="entry name" value="Galactose oxidase, central domain"/>
    <property type="match status" value="1"/>
</dbReference>
<dbReference type="InterPro" id="IPR011043">
    <property type="entry name" value="Gal_Oxase/kelch_b-propeller"/>
</dbReference>
<gene>
    <name evidence="2" type="ORF">Tsubulata_046987</name>
</gene>
<name>A0A9Q0G7F1_9ROSI</name>
<dbReference type="InterPro" id="IPR050796">
    <property type="entry name" value="SCF_F-box_component"/>
</dbReference>
<dbReference type="AlphaFoldDB" id="A0A9Q0G7F1"/>
<dbReference type="OrthoDB" id="591557at2759"/>
<dbReference type="EMBL" id="JAKUCV010002204">
    <property type="protein sequence ID" value="KAJ4843577.1"/>
    <property type="molecule type" value="Genomic_DNA"/>
</dbReference>
<reference evidence="2" key="1">
    <citation type="submission" date="2022-02" db="EMBL/GenBank/DDBJ databases">
        <authorList>
            <person name="Henning P.M."/>
            <person name="McCubbin A.G."/>
            <person name="Shore J.S."/>
        </authorList>
    </citation>
    <scope>NUCLEOTIDE SEQUENCE</scope>
    <source>
        <strain evidence="2">F60SS</strain>
        <tissue evidence="2">Leaves</tissue>
    </source>
</reference>
<evidence type="ECO:0000313" key="2">
    <source>
        <dbReference type="EMBL" id="KAJ4843577.1"/>
    </source>
</evidence>
<accession>A0A9Q0G7F1</accession>
<dbReference type="Pfam" id="PF07734">
    <property type="entry name" value="FBA_1"/>
    <property type="match status" value="1"/>
</dbReference>
<sequence length="295" mass="34001">MRVGFCNIRLPCWCKNTYQVCLVYAKHNIVVWNPCTGTYRQLPDISLSRRKCTYSFGYDSAYDDYKVLLVTLPVRRGDGGRLDIFSLKTGSWKKVEDLDDTYLKYIQPLQCGLFLNGALHWETWHNGCIEGGKIFAFDLSMEKFYDVAKSAPGFGRYGHCSLGVVGEYLCIFVFSCGLGELRKYAVWVMKEYCNEASWVQFITYCSFNNDIAASYVEYVRNFVPQSVKDGGYMILQYPEENVDVLMWNNNLDESDNRGEEYFKNIQYYGRVGDTTPYTEALSSPYACMEEIDRGV</sequence>
<feature type="domain" description="F-box associated beta-propeller type 1" evidence="1">
    <location>
        <begin position="20"/>
        <end position="213"/>
    </location>
</feature>
<evidence type="ECO:0000259" key="1">
    <source>
        <dbReference type="Pfam" id="PF07734"/>
    </source>
</evidence>